<dbReference type="AlphaFoldDB" id="A0ABD6A0R9"/>
<proteinExistence type="predicted"/>
<sequence>MADAQSRDAAFADADTPFEAASVQGNVGSPAIVFYPVPSPAVDGTSVLDVDRAGVSRQTPCHPE</sequence>
<dbReference type="EMBL" id="JBHTAT010000001">
    <property type="protein sequence ID" value="MFC7256202.1"/>
    <property type="molecule type" value="Genomic_DNA"/>
</dbReference>
<evidence type="ECO:0000313" key="2">
    <source>
        <dbReference type="Proteomes" id="UP001596434"/>
    </source>
</evidence>
<dbReference type="RefSeq" id="WP_379704793.1">
    <property type="nucleotide sequence ID" value="NZ_JBHTAT010000001.1"/>
</dbReference>
<comment type="caution">
    <text evidence="1">The sequence shown here is derived from an EMBL/GenBank/DDBJ whole genome shotgun (WGS) entry which is preliminary data.</text>
</comment>
<gene>
    <name evidence="1" type="ORF">ACFQKE_13015</name>
</gene>
<evidence type="ECO:0000313" key="1">
    <source>
        <dbReference type="EMBL" id="MFC7256202.1"/>
    </source>
</evidence>
<name>A0ABD6A0R9_9EURY</name>
<dbReference type="GeneID" id="96954587"/>
<dbReference type="Proteomes" id="UP001596434">
    <property type="component" value="Unassembled WGS sequence"/>
</dbReference>
<protein>
    <submittedName>
        <fullName evidence="1">Uncharacterized protein</fullName>
    </submittedName>
</protein>
<organism evidence="1 2">
    <name type="scientific">Haloplanus litoreus</name>
    <dbReference type="NCBI Taxonomy" id="767515"/>
    <lineage>
        <taxon>Archaea</taxon>
        <taxon>Methanobacteriati</taxon>
        <taxon>Methanobacteriota</taxon>
        <taxon>Stenosarchaea group</taxon>
        <taxon>Halobacteria</taxon>
        <taxon>Halobacteriales</taxon>
        <taxon>Haloferacaceae</taxon>
        <taxon>Haloplanus</taxon>
    </lineage>
</organism>
<accession>A0ABD6A0R9</accession>
<keyword evidence="2" id="KW-1185">Reference proteome</keyword>
<reference evidence="1 2" key="1">
    <citation type="journal article" date="2019" name="Int. J. Syst. Evol. Microbiol.">
        <title>The Global Catalogue of Microorganisms (GCM) 10K type strain sequencing project: providing services to taxonomists for standard genome sequencing and annotation.</title>
        <authorList>
            <consortium name="The Broad Institute Genomics Platform"/>
            <consortium name="The Broad Institute Genome Sequencing Center for Infectious Disease"/>
            <person name="Wu L."/>
            <person name="Ma J."/>
        </authorList>
    </citation>
    <scope>NUCLEOTIDE SEQUENCE [LARGE SCALE GENOMIC DNA]</scope>
    <source>
        <strain evidence="1 2">GX21</strain>
    </source>
</reference>